<dbReference type="STRING" id="716816.BST96_04050"/>
<evidence type="ECO:0000256" key="3">
    <source>
        <dbReference type="ARBA" id="ARBA00023163"/>
    </source>
</evidence>
<protein>
    <recommendedName>
        <fullName evidence="8">Crp/Fnr family transcriptional regulator</fullName>
    </recommendedName>
</protein>
<dbReference type="Gene3D" id="1.10.10.10">
    <property type="entry name" value="Winged helix-like DNA-binding domain superfamily/Winged helix DNA-binding domain"/>
    <property type="match status" value="1"/>
</dbReference>
<dbReference type="InterPro" id="IPR050397">
    <property type="entry name" value="Env_Response_Regulators"/>
</dbReference>
<dbReference type="KEGG" id="osg:BST96_04050"/>
<dbReference type="SUPFAM" id="SSF46785">
    <property type="entry name" value="Winged helix' DNA-binding domain"/>
    <property type="match status" value="1"/>
</dbReference>
<dbReference type="InterPro" id="IPR036390">
    <property type="entry name" value="WH_DNA-bd_sf"/>
</dbReference>
<dbReference type="CDD" id="cd00038">
    <property type="entry name" value="CAP_ED"/>
    <property type="match status" value="1"/>
</dbReference>
<evidence type="ECO:0000313" key="6">
    <source>
        <dbReference type="EMBL" id="ARN73352.1"/>
    </source>
</evidence>
<dbReference type="PROSITE" id="PS51063">
    <property type="entry name" value="HTH_CRP_2"/>
    <property type="match status" value="1"/>
</dbReference>
<name>A0A1X9NA97_9GAMM</name>
<feature type="domain" description="HTH crp-type" evidence="5">
    <location>
        <begin position="119"/>
        <end position="191"/>
    </location>
</feature>
<dbReference type="InterPro" id="IPR018490">
    <property type="entry name" value="cNMP-bd_dom_sf"/>
</dbReference>
<dbReference type="EMBL" id="CP019343">
    <property type="protein sequence ID" value="ARN73352.1"/>
    <property type="molecule type" value="Genomic_DNA"/>
</dbReference>
<dbReference type="InterPro" id="IPR012318">
    <property type="entry name" value="HTH_CRP"/>
</dbReference>
<dbReference type="PRINTS" id="PR00034">
    <property type="entry name" value="HTHCRP"/>
</dbReference>
<dbReference type="InterPro" id="IPR036388">
    <property type="entry name" value="WH-like_DNA-bd_sf"/>
</dbReference>
<organism evidence="6 7">
    <name type="scientific">Oceanicoccus sagamiensis</name>
    <dbReference type="NCBI Taxonomy" id="716816"/>
    <lineage>
        <taxon>Bacteria</taxon>
        <taxon>Pseudomonadati</taxon>
        <taxon>Pseudomonadota</taxon>
        <taxon>Gammaproteobacteria</taxon>
        <taxon>Cellvibrionales</taxon>
        <taxon>Spongiibacteraceae</taxon>
        <taxon>Oceanicoccus</taxon>
    </lineage>
</organism>
<keyword evidence="3" id="KW-0804">Transcription</keyword>
<dbReference type="InterPro" id="IPR018335">
    <property type="entry name" value="Tscrpt_reg_HTH_Crp-type_CS"/>
</dbReference>
<sequence>MAISRSKDVAAGEYLFHQHSNANSIYIIEEGVLMVERSSENGRRQIMSFMFPGNFVGFTHNDFFEYSVQTLTPARVLECSRHDFIRLGEAIPTLKKNVEVIGNKVMLGLFDQLFALGQKKAHERLGFLLQQLKDRQTISGGFSFELFMTRQDIADYLGLTLETVSRAFSRLQKEGVIKIQSAHHVEVLDAEQLKQLAFSN</sequence>
<dbReference type="GO" id="GO:0005829">
    <property type="term" value="C:cytosol"/>
    <property type="evidence" value="ECO:0007669"/>
    <property type="project" value="TreeGrafter"/>
</dbReference>
<dbReference type="SUPFAM" id="SSF51206">
    <property type="entry name" value="cAMP-binding domain-like"/>
    <property type="match status" value="1"/>
</dbReference>
<dbReference type="GO" id="GO:0003700">
    <property type="term" value="F:DNA-binding transcription factor activity"/>
    <property type="evidence" value="ECO:0007669"/>
    <property type="project" value="InterPro"/>
</dbReference>
<dbReference type="InterPro" id="IPR000595">
    <property type="entry name" value="cNMP-bd_dom"/>
</dbReference>
<dbReference type="SMART" id="SM00419">
    <property type="entry name" value="HTH_CRP"/>
    <property type="match status" value="1"/>
</dbReference>
<dbReference type="FunFam" id="1.10.10.10:FF:000028">
    <property type="entry name" value="Fumarate/nitrate reduction transcriptional regulator Fnr"/>
    <property type="match status" value="1"/>
</dbReference>
<gene>
    <name evidence="6" type="ORF">BST96_04050</name>
</gene>
<dbReference type="PROSITE" id="PS00042">
    <property type="entry name" value="HTH_CRP_1"/>
    <property type="match status" value="1"/>
</dbReference>
<reference evidence="6 7" key="1">
    <citation type="submission" date="2016-11" db="EMBL/GenBank/DDBJ databases">
        <title>Trade-off between light-utilization and light-protection in marine flavobacteria.</title>
        <authorList>
            <person name="Kumagai Y."/>
        </authorList>
    </citation>
    <scope>NUCLEOTIDE SEQUENCE [LARGE SCALE GENOMIC DNA]</scope>
    <source>
        <strain evidence="6 7">NBRC 107125</strain>
    </source>
</reference>
<evidence type="ECO:0008006" key="8">
    <source>
        <dbReference type="Google" id="ProtNLM"/>
    </source>
</evidence>
<dbReference type="GO" id="GO:0003677">
    <property type="term" value="F:DNA binding"/>
    <property type="evidence" value="ECO:0007669"/>
    <property type="project" value="UniProtKB-KW"/>
</dbReference>
<evidence type="ECO:0000256" key="2">
    <source>
        <dbReference type="ARBA" id="ARBA00023125"/>
    </source>
</evidence>
<dbReference type="PROSITE" id="PS50042">
    <property type="entry name" value="CNMP_BINDING_3"/>
    <property type="match status" value="1"/>
</dbReference>
<evidence type="ECO:0000259" key="5">
    <source>
        <dbReference type="PROSITE" id="PS51063"/>
    </source>
</evidence>
<dbReference type="Pfam" id="PF13545">
    <property type="entry name" value="HTH_Crp_2"/>
    <property type="match status" value="1"/>
</dbReference>
<dbReference type="Gene3D" id="2.60.120.10">
    <property type="entry name" value="Jelly Rolls"/>
    <property type="match status" value="1"/>
</dbReference>
<keyword evidence="1" id="KW-0805">Transcription regulation</keyword>
<dbReference type="PANTHER" id="PTHR24567">
    <property type="entry name" value="CRP FAMILY TRANSCRIPTIONAL REGULATORY PROTEIN"/>
    <property type="match status" value="1"/>
</dbReference>
<dbReference type="CDD" id="cd00092">
    <property type="entry name" value="HTH_CRP"/>
    <property type="match status" value="1"/>
</dbReference>
<dbReference type="AlphaFoldDB" id="A0A1X9NA97"/>
<dbReference type="Proteomes" id="UP000193450">
    <property type="component" value="Chromosome"/>
</dbReference>
<evidence type="ECO:0000256" key="1">
    <source>
        <dbReference type="ARBA" id="ARBA00023015"/>
    </source>
</evidence>
<keyword evidence="2" id="KW-0238">DNA-binding</keyword>
<accession>A0A1X9NA97</accession>
<dbReference type="PANTHER" id="PTHR24567:SF75">
    <property type="entry name" value="FUMARATE AND NITRATE REDUCTION REGULATORY PROTEIN"/>
    <property type="match status" value="1"/>
</dbReference>
<dbReference type="Pfam" id="PF00027">
    <property type="entry name" value="cNMP_binding"/>
    <property type="match status" value="1"/>
</dbReference>
<evidence type="ECO:0000313" key="7">
    <source>
        <dbReference type="Proteomes" id="UP000193450"/>
    </source>
</evidence>
<feature type="domain" description="Cyclic nucleotide-binding" evidence="4">
    <location>
        <begin position="1"/>
        <end position="57"/>
    </location>
</feature>
<evidence type="ECO:0000259" key="4">
    <source>
        <dbReference type="PROSITE" id="PS50042"/>
    </source>
</evidence>
<keyword evidence="7" id="KW-1185">Reference proteome</keyword>
<proteinExistence type="predicted"/>
<dbReference type="InterPro" id="IPR014710">
    <property type="entry name" value="RmlC-like_jellyroll"/>
</dbReference>